<evidence type="ECO:0000313" key="2">
    <source>
        <dbReference type="Proteomes" id="UP000078046"/>
    </source>
</evidence>
<reference evidence="1 2" key="1">
    <citation type="submission" date="2016-04" db="EMBL/GenBank/DDBJ databases">
        <title>The genome of Intoshia linei affirms orthonectids as highly simplified spiralians.</title>
        <authorList>
            <person name="Mikhailov K.V."/>
            <person name="Slusarev G.S."/>
            <person name="Nikitin M.A."/>
            <person name="Logacheva M.D."/>
            <person name="Penin A."/>
            <person name="Aleoshin V."/>
            <person name="Panchin Y.V."/>
        </authorList>
    </citation>
    <scope>NUCLEOTIDE SEQUENCE [LARGE SCALE GENOMIC DNA]</scope>
    <source>
        <strain evidence="1">Intl2013</strain>
        <tissue evidence="1">Whole animal</tissue>
    </source>
</reference>
<comment type="caution">
    <text evidence="1">The sequence shown here is derived from an EMBL/GenBank/DDBJ whole genome shotgun (WGS) entry which is preliminary data.</text>
</comment>
<dbReference type="OrthoDB" id="6151656at2759"/>
<gene>
    <name evidence="1" type="ORF">A3Q56_06572</name>
</gene>
<protein>
    <submittedName>
        <fullName evidence="1">Uncharacterized protein</fullName>
    </submittedName>
</protein>
<keyword evidence="2" id="KW-1185">Reference proteome</keyword>
<dbReference type="AlphaFoldDB" id="A0A177AWC9"/>
<name>A0A177AWC9_9BILA</name>
<proteinExistence type="predicted"/>
<accession>A0A177AWC9</accession>
<evidence type="ECO:0000313" key="1">
    <source>
        <dbReference type="EMBL" id="OAF65721.1"/>
    </source>
</evidence>
<dbReference type="EMBL" id="LWCA01001174">
    <property type="protein sequence ID" value="OAF65721.1"/>
    <property type="molecule type" value="Genomic_DNA"/>
</dbReference>
<dbReference type="Proteomes" id="UP000078046">
    <property type="component" value="Unassembled WGS sequence"/>
</dbReference>
<sequence>MTYLPRYILILFTINFIKFKFVQIQILVEEVLQDSDQTESISRLPPDNNGQLKDEDIDENDLAKGMDIFSDDVAGELEVSCLSSHDEPLSLKKLMFVLHCISKNVSVMASWRIYQQEENLKDTHLRFRSDLAVYLVKYSSNLSNRNILSGPSSKIPDELRYDGMQHYLVNNNKQTKCIDKNDDRLPNVICSNCQKIVHEYGNGIFSRKIEIFDHFKVTINFKRNTRSSLNKTCSCTICLSQLSFNFNSNNGVPKYFKIF</sequence>
<organism evidence="1 2">
    <name type="scientific">Intoshia linei</name>
    <dbReference type="NCBI Taxonomy" id="1819745"/>
    <lineage>
        <taxon>Eukaryota</taxon>
        <taxon>Metazoa</taxon>
        <taxon>Spiralia</taxon>
        <taxon>Lophotrochozoa</taxon>
        <taxon>Mesozoa</taxon>
        <taxon>Orthonectida</taxon>
        <taxon>Rhopaluridae</taxon>
        <taxon>Intoshia</taxon>
    </lineage>
</organism>